<reference evidence="1" key="1">
    <citation type="submission" date="2023-10" db="EMBL/GenBank/DDBJ databases">
        <authorList>
            <person name="Chen Y."/>
            <person name="Shah S."/>
            <person name="Dougan E. K."/>
            <person name="Thang M."/>
            <person name="Chan C."/>
        </authorList>
    </citation>
    <scope>NUCLEOTIDE SEQUENCE [LARGE SCALE GENOMIC DNA]</scope>
</reference>
<keyword evidence="2" id="KW-1185">Reference proteome</keyword>
<comment type="caution">
    <text evidence="1">The sequence shown here is derived from an EMBL/GenBank/DDBJ whole genome shotgun (WGS) entry which is preliminary data.</text>
</comment>
<evidence type="ECO:0008006" key="3">
    <source>
        <dbReference type="Google" id="ProtNLM"/>
    </source>
</evidence>
<feature type="non-terminal residue" evidence="1">
    <location>
        <position position="1"/>
    </location>
</feature>
<dbReference type="EMBL" id="CAUYUJ010018884">
    <property type="protein sequence ID" value="CAK0887016.1"/>
    <property type="molecule type" value="Genomic_DNA"/>
</dbReference>
<proteinExistence type="predicted"/>
<sequence>VTDKHLPTPMHRRRFVQSVSKFKTTRTHKANRKHEKDVVVKSLPKPHQQFKKSRGIDMYTKAHFRDQPAHLSVPQRTRLTRSAWEELPTAEKAFYEGVADNETRQFIGQASEVFTESVDRHAVGRRLRGRVGSDCHRAMANAIEAMQNDELWEAGTRLHCLESALKPSLVSTNSQASMRLECAKLFEFDQFALANPAGKMELDPVCHMRCAGLCKKDPHFERIHGMSQRIYRSVKRKKLQLPALVKVAVDLAPAPPVVERHFLSRVIGKCEVLWLVRAELATPTAFTVSSGSGADIITTSNLVFRRVAKRGFLGADADGAGVGGALDKLGVTCYSVAPVEGANRHEVEVAQLEFEAQAHAEEVPIHDVGFLPFGLGAVK</sequence>
<evidence type="ECO:0000313" key="2">
    <source>
        <dbReference type="Proteomes" id="UP001189429"/>
    </source>
</evidence>
<protein>
    <recommendedName>
        <fullName evidence="3">HMG box domain-containing protein</fullName>
    </recommendedName>
</protein>
<feature type="non-terminal residue" evidence="1">
    <location>
        <position position="379"/>
    </location>
</feature>
<evidence type="ECO:0000313" key="1">
    <source>
        <dbReference type="EMBL" id="CAK0887016.1"/>
    </source>
</evidence>
<organism evidence="1 2">
    <name type="scientific">Prorocentrum cordatum</name>
    <dbReference type="NCBI Taxonomy" id="2364126"/>
    <lineage>
        <taxon>Eukaryota</taxon>
        <taxon>Sar</taxon>
        <taxon>Alveolata</taxon>
        <taxon>Dinophyceae</taxon>
        <taxon>Prorocentrales</taxon>
        <taxon>Prorocentraceae</taxon>
        <taxon>Prorocentrum</taxon>
    </lineage>
</organism>
<dbReference type="Proteomes" id="UP001189429">
    <property type="component" value="Unassembled WGS sequence"/>
</dbReference>
<accession>A0ABN9WM17</accession>
<gene>
    <name evidence="1" type="ORF">PCOR1329_LOCUS68210</name>
</gene>
<name>A0ABN9WM17_9DINO</name>